<feature type="compositionally biased region" description="Low complexity" evidence="3">
    <location>
        <begin position="155"/>
        <end position="172"/>
    </location>
</feature>
<dbReference type="PROSITE" id="PS50158">
    <property type="entry name" value="ZF_CCHC"/>
    <property type="match status" value="1"/>
</dbReference>
<evidence type="ECO:0000256" key="1">
    <source>
        <dbReference type="ARBA" id="ARBA00022664"/>
    </source>
</evidence>
<dbReference type="STRING" id="765257.A0A0C9YR51"/>
<feature type="domain" description="CCHC-type" evidence="4">
    <location>
        <begin position="235"/>
        <end position="250"/>
    </location>
</feature>
<evidence type="ECO:0000313" key="6">
    <source>
        <dbReference type="Proteomes" id="UP000054018"/>
    </source>
</evidence>
<dbReference type="AlphaFoldDB" id="A0A0C9YR51"/>
<dbReference type="GO" id="GO:0008270">
    <property type="term" value="F:zinc ion binding"/>
    <property type="evidence" value="ECO:0007669"/>
    <property type="project" value="UniProtKB-KW"/>
</dbReference>
<evidence type="ECO:0000256" key="3">
    <source>
        <dbReference type="SAM" id="MobiDB-lite"/>
    </source>
</evidence>
<dbReference type="Proteomes" id="UP000054018">
    <property type="component" value="Unassembled WGS sequence"/>
</dbReference>
<dbReference type="SUPFAM" id="SSF57756">
    <property type="entry name" value="Retrovirus zinc finger-like domains"/>
    <property type="match status" value="1"/>
</dbReference>
<feature type="non-terminal residue" evidence="5">
    <location>
        <position position="1"/>
    </location>
</feature>
<accession>A0A0C9YR51</accession>
<proteinExistence type="predicted"/>
<name>A0A0C9YR51_9AGAM</name>
<feature type="region of interest" description="Disordered" evidence="3">
    <location>
        <begin position="1"/>
        <end position="98"/>
    </location>
</feature>
<keyword evidence="2" id="KW-0863">Zinc-finger</keyword>
<dbReference type="GO" id="GO:0006397">
    <property type="term" value="P:mRNA processing"/>
    <property type="evidence" value="ECO:0007669"/>
    <property type="project" value="UniProtKB-KW"/>
</dbReference>
<keyword evidence="6" id="KW-1185">Reference proteome</keyword>
<sequence length="261" mass="28130">MTMTTQLRSRSLTVEASEQATVSDLHQSSTRIVLASNRRPPPSVSQFRSFSARGTPSPVTPRAGSSSRRSATTIHRTPDFPGGDEPDGNNPRASQVRGYGDGALRHLFYSGLPDRIKDEISRVGKPNTLYGLRALAQEIDARYWEHKDEVARQTKSSGGSSSNNTSNKGNSSKGDKQKSGGNTPASTNTPTPSTSTPKPQNQQSSRQPSGLSNKLGKDGKLTPAERKRCFDQSLCMFCGNAGHKARECPRSTSRAAKVRVA</sequence>
<dbReference type="EMBL" id="KN833791">
    <property type="protein sequence ID" value="KIK19106.1"/>
    <property type="molecule type" value="Genomic_DNA"/>
</dbReference>
<keyword evidence="2" id="KW-0862">Zinc</keyword>
<organism evidence="5 6">
    <name type="scientific">Pisolithus microcarpus 441</name>
    <dbReference type="NCBI Taxonomy" id="765257"/>
    <lineage>
        <taxon>Eukaryota</taxon>
        <taxon>Fungi</taxon>
        <taxon>Dikarya</taxon>
        <taxon>Basidiomycota</taxon>
        <taxon>Agaricomycotina</taxon>
        <taxon>Agaricomycetes</taxon>
        <taxon>Agaricomycetidae</taxon>
        <taxon>Boletales</taxon>
        <taxon>Sclerodermatineae</taxon>
        <taxon>Pisolithaceae</taxon>
        <taxon>Pisolithus</taxon>
    </lineage>
</organism>
<keyword evidence="1" id="KW-0507">mRNA processing</keyword>
<dbReference type="OrthoDB" id="2688047at2759"/>
<evidence type="ECO:0000256" key="2">
    <source>
        <dbReference type="PROSITE-ProRule" id="PRU00047"/>
    </source>
</evidence>
<evidence type="ECO:0000313" key="5">
    <source>
        <dbReference type="EMBL" id="KIK19106.1"/>
    </source>
</evidence>
<feature type="region of interest" description="Disordered" evidence="3">
    <location>
        <begin position="150"/>
        <end position="223"/>
    </location>
</feature>
<dbReference type="HOGENOM" id="CLU_1067746_0_0_1"/>
<gene>
    <name evidence="5" type="ORF">PISMIDRAFT_74899</name>
</gene>
<reference evidence="6" key="2">
    <citation type="submission" date="2015-01" db="EMBL/GenBank/DDBJ databases">
        <title>Evolutionary Origins and Diversification of the Mycorrhizal Mutualists.</title>
        <authorList>
            <consortium name="DOE Joint Genome Institute"/>
            <consortium name="Mycorrhizal Genomics Consortium"/>
            <person name="Kohler A."/>
            <person name="Kuo A."/>
            <person name="Nagy L.G."/>
            <person name="Floudas D."/>
            <person name="Copeland A."/>
            <person name="Barry K.W."/>
            <person name="Cichocki N."/>
            <person name="Veneault-Fourrey C."/>
            <person name="LaButti K."/>
            <person name="Lindquist E.A."/>
            <person name="Lipzen A."/>
            <person name="Lundell T."/>
            <person name="Morin E."/>
            <person name="Murat C."/>
            <person name="Riley R."/>
            <person name="Ohm R."/>
            <person name="Sun H."/>
            <person name="Tunlid A."/>
            <person name="Henrissat B."/>
            <person name="Grigoriev I.V."/>
            <person name="Hibbett D.S."/>
            <person name="Martin F."/>
        </authorList>
    </citation>
    <scope>NUCLEOTIDE SEQUENCE [LARGE SCALE GENOMIC DNA]</scope>
    <source>
        <strain evidence="6">441</strain>
    </source>
</reference>
<dbReference type="InterPro" id="IPR036875">
    <property type="entry name" value="Znf_CCHC_sf"/>
</dbReference>
<keyword evidence="2" id="KW-0479">Metal-binding</keyword>
<reference evidence="5 6" key="1">
    <citation type="submission" date="2014-04" db="EMBL/GenBank/DDBJ databases">
        <authorList>
            <consortium name="DOE Joint Genome Institute"/>
            <person name="Kuo A."/>
            <person name="Kohler A."/>
            <person name="Costa M.D."/>
            <person name="Nagy L.G."/>
            <person name="Floudas D."/>
            <person name="Copeland A."/>
            <person name="Barry K.W."/>
            <person name="Cichocki N."/>
            <person name="Veneault-Fourrey C."/>
            <person name="LaButti K."/>
            <person name="Lindquist E.A."/>
            <person name="Lipzen A."/>
            <person name="Lundell T."/>
            <person name="Morin E."/>
            <person name="Murat C."/>
            <person name="Sun H."/>
            <person name="Tunlid A."/>
            <person name="Henrissat B."/>
            <person name="Grigoriev I.V."/>
            <person name="Hibbett D.S."/>
            <person name="Martin F."/>
            <person name="Nordberg H.P."/>
            <person name="Cantor M.N."/>
            <person name="Hua S.X."/>
        </authorList>
    </citation>
    <scope>NUCLEOTIDE SEQUENCE [LARGE SCALE GENOMIC DNA]</scope>
    <source>
        <strain evidence="5 6">441</strain>
    </source>
</reference>
<feature type="compositionally biased region" description="Low complexity" evidence="3">
    <location>
        <begin position="179"/>
        <end position="205"/>
    </location>
</feature>
<evidence type="ECO:0000259" key="4">
    <source>
        <dbReference type="PROSITE" id="PS50158"/>
    </source>
</evidence>
<protein>
    <recommendedName>
        <fullName evidence="4">CCHC-type domain-containing protein</fullName>
    </recommendedName>
</protein>
<dbReference type="GO" id="GO:0003676">
    <property type="term" value="F:nucleic acid binding"/>
    <property type="evidence" value="ECO:0007669"/>
    <property type="project" value="InterPro"/>
</dbReference>
<dbReference type="InterPro" id="IPR001878">
    <property type="entry name" value="Znf_CCHC"/>
</dbReference>
<feature type="compositionally biased region" description="Polar residues" evidence="3">
    <location>
        <begin position="44"/>
        <end position="54"/>
    </location>
</feature>
<feature type="compositionally biased region" description="Polar residues" evidence="3">
    <location>
        <begin position="1"/>
        <end position="31"/>
    </location>
</feature>